<dbReference type="EMBL" id="JARQWQ010000042">
    <property type="protein sequence ID" value="KAK2559042.1"/>
    <property type="molecule type" value="Genomic_DNA"/>
</dbReference>
<organism evidence="2 3">
    <name type="scientific">Acropora cervicornis</name>
    <name type="common">Staghorn coral</name>
    <dbReference type="NCBI Taxonomy" id="6130"/>
    <lineage>
        <taxon>Eukaryota</taxon>
        <taxon>Metazoa</taxon>
        <taxon>Cnidaria</taxon>
        <taxon>Anthozoa</taxon>
        <taxon>Hexacorallia</taxon>
        <taxon>Scleractinia</taxon>
        <taxon>Astrocoeniina</taxon>
        <taxon>Acroporidae</taxon>
        <taxon>Acropora</taxon>
    </lineage>
</organism>
<comment type="caution">
    <text evidence="2">The sequence shown here is derived from an EMBL/GenBank/DDBJ whole genome shotgun (WGS) entry which is preliminary data.</text>
</comment>
<evidence type="ECO:0000259" key="1">
    <source>
        <dbReference type="PROSITE" id="PS00028"/>
    </source>
</evidence>
<dbReference type="AlphaFoldDB" id="A0AAD9QD06"/>
<evidence type="ECO:0000313" key="3">
    <source>
        <dbReference type="Proteomes" id="UP001249851"/>
    </source>
</evidence>
<dbReference type="PANTHER" id="PTHR33845:SF1">
    <property type="entry name" value="C2H2-TYPE DOMAIN-CONTAINING PROTEIN"/>
    <property type="match status" value="1"/>
</dbReference>
<protein>
    <recommendedName>
        <fullName evidence="1">C2H2-type domain-containing protein</fullName>
    </recommendedName>
</protein>
<dbReference type="Proteomes" id="UP001249851">
    <property type="component" value="Unassembled WGS sequence"/>
</dbReference>
<sequence>MSTESQALSDCQRDITGHLEMLKMRGDDVFSEKELTLLRAGDSFRVCPKHRDSFGIKWRGRKKNCQVREGVTSHRLRKHTGDRTISKKLSEEIFNRTGSLIPVGSVCRQCREKLNTSIAMHEKLSKQGLHSVSAATEASVLGDDQEESQVEALSRDLERLAINPDSTLYQLSSCQEETQSSTDSSISQATCAQYPGPADNTGKGKVAALQWFADECSIGPVGSIMKRPWSDATSKTHDCYTRKASEIIAEVLRTVAPQSAPELWEAVRRKDEVSTILESVHPGSDLLLAVVESCKQADSSEIRRQLLSLVASNVTYAALAAHIPRLTRYEFSAARRYILEDLPFGRTTLTLSCGRKIGIPNVIRTLLPSRLIKQYNQYCSEENYAALSTRTLFRILSEACVASVRKSLKGLDSYALEGEHGFDDLLSLLDTLVKYGANENVIIELKDNFKHLKQYIRSDYKSLDSVVSFIQSTNLPQDLQDDLLFTARTASDGIRSWKTHQLRMVHQDTARTDIMDSIQEDSVLITQDFAMKFLPAHYRETQAEFFGKRGISWHLTVCQSKQGGELVAQTFAIESNEGICGVRVTVVPVPKTSMHSKSIKWEGISTLFNFEIMTAGVRAFKAYKIPRNNQFEWIAAETGKGEFVAVKHRQPKSMPSHTDTLPEESSFFEMTKQADTHRVNRPLFPCPEDGCVKSYMTHGRLEQHLMYGKHEFRGAESLSLLDRAKISYAERLEAGGGHSEVTIAGSEIQCGSPCLPEFNSKQKRYLEEKFQHGETTRVKANSEDVSKEMRCLRDKNGKRIFTVEEFLHPQQICSFFSRMASKRRDTTDSDHEAEEFVRQQAAVHSGVMEALQQEITHPLHFSRKNLCLMTGLEIKSLKITQMRSIASHFSIKVKARKKEEYSDAIIAFLDSYETVVTYRRIDFKVLKVVE</sequence>
<name>A0AAD9QD06_ACRCE</name>
<proteinExistence type="predicted"/>
<dbReference type="PANTHER" id="PTHR33845">
    <property type="entry name" value="C2H2-TYPE DOMAIN-CONTAINING PROTEIN"/>
    <property type="match status" value="1"/>
</dbReference>
<dbReference type="PROSITE" id="PS00028">
    <property type="entry name" value="ZINC_FINGER_C2H2_1"/>
    <property type="match status" value="1"/>
</dbReference>
<gene>
    <name evidence="2" type="ORF">P5673_018678</name>
</gene>
<reference evidence="2" key="1">
    <citation type="journal article" date="2023" name="G3 (Bethesda)">
        <title>Whole genome assembly and annotation of the endangered Caribbean coral Acropora cervicornis.</title>
        <authorList>
            <person name="Selwyn J.D."/>
            <person name="Vollmer S.V."/>
        </authorList>
    </citation>
    <scope>NUCLEOTIDE SEQUENCE</scope>
    <source>
        <strain evidence="2">K2</strain>
    </source>
</reference>
<accession>A0AAD9QD06</accession>
<keyword evidence="3" id="KW-1185">Reference proteome</keyword>
<reference evidence="2" key="2">
    <citation type="journal article" date="2023" name="Science">
        <title>Genomic signatures of disease resistance in endangered staghorn corals.</title>
        <authorList>
            <person name="Vollmer S.V."/>
            <person name="Selwyn J.D."/>
            <person name="Despard B.A."/>
            <person name="Roesel C.L."/>
        </authorList>
    </citation>
    <scope>NUCLEOTIDE SEQUENCE</scope>
    <source>
        <strain evidence="2">K2</strain>
    </source>
</reference>
<dbReference type="InterPro" id="IPR013087">
    <property type="entry name" value="Znf_C2H2_type"/>
</dbReference>
<evidence type="ECO:0000313" key="2">
    <source>
        <dbReference type="EMBL" id="KAK2559042.1"/>
    </source>
</evidence>
<feature type="domain" description="C2H2-type" evidence="1">
    <location>
        <begin position="686"/>
        <end position="710"/>
    </location>
</feature>